<dbReference type="InterPro" id="IPR050834">
    <property type="entry name" value="Glycosyltransf_2"/>
</dbReference>
<dbReference type="AlphaFoldDB" id="A0A1H8VF73"/>
<comment type="similarity">
    <text evidence="1">Belongs to the glycosyltransferase 2 family.</text>
</comment>
<dbReference type="Gene3D" id="3.90.550.10">
    <property type="entry name" value="Spore Coat Polysaccharide Biosynthesis Protein SpsA, Chain A"/>
    <property type="match status" value="1"/>
</dbReference>
<dbReference type="InterPro" id="IPR029044">
    <property type="entry name" value="Nucleotide-diphossugar_trans"/>
</dbReference>
<dbReference type="PANTHER" id="PTHR43685:SF5">
    <property type="entry name" value="GLYCOSYLTRANSFERASE EPSE-RELATED"/>
    <property type="match status" value="1"/>
</dbReference>
<keyword evidence="6" id="KW-1185">Reference proteome</keyword>
<name>A0A1H8VF73_9EURY</name>
<accession>A0A1H8VF73</accession>
<keyword evidence="3 5" id="KW-0808">Transferase</keyword>
<dbReference type="SUPFAM" id="SSF53448">
    <property type="entry name" value="Nucleotide-diphospho-sugar transferases"/>
    <property type="match status" value="1"/>
</dbReference>
<dbReference type="GO" id="GO:0016757">
    <property type="term" value="F:glycosyltransferase activity"/>
    <property type="evidence" value="ECO:0007669"/>
    <property type="project" value="UniProtKB-KW"/>
</dbReference>
<gene>
    <name evidence="5" type="ORF">SAMN05216388_10373</name>
</gene>
<sequence>MTKRPDLSVLLPVYYGDSPEQLNTAISSVVDQTQPPDELVIVRDGPLTRELEQIIERRSGKTSIPVKQVILEENAGLGYALKIGVKHCSCDYIARMDADDISTQNRFEKQTSYLEKNPEVDIVGGFIAEFTDNPDTTVGVRKVPTSHEEISKLARFRSPFNHATVVMRTDTVLSAGNYRARDPFEDWDLWSRMLLDGATAANLPCILLHVRAGPEMYKRRGGMRYARSELSQQVEFFRNGFISPAEALRNLTLRVPVRLVPNQIRNYIYQKFTREK</sequence>
<keyword evidence="2" id="KW-0328">Glycosyltransferase</keyword>
<dbReference type="Pfam" id="PF00535">
    <property type="entry name" value="Glycos_transf_2"/>
    <property type="match status" value="1"/>
</dbReference>
<evidence type="ECO:0000256" key="1">
    <source>
        <dbReference type="ARBA" id="ARBA00006739"/>
    </source>
</evidence>
<proteinExistence type="inferred from homology"/>
<protein>
    <submittedName>
        <fullName evidence="5">Glycosyl transferase family 2</fullName>
    </submittedName>
</protein>
<evidence type="ECO:0000313" key="6">
    <source>
        <dbReference type="Proteomes" id="UP000198775"/>
    </source>
</evidence>
<evidence type="ECO:0000259" key="4">
    <source>
        <dbReference type="Pfam" id="PF00535"/>
    </source>
</evidence>
<evidence type="ECO:0000313" key="5">
    <source>
        <dbReference type="EMBL" id="SEP14106.1"/>
    </source>
</evidence>
<dbReference type="InterPro" id="IPR001173">
    <property type="entry name" value="Glyco_trans_2-like"/>
</dbReference>
<dbReference type="Proteomes" id="UP000198775">
    <property type="component" value="Unassembled WGS sequence"/>
</dbReference>
<reference evidence="6" key="1">
    <citation type="submission" date="2016-10" db="EMBL/GenBank/DDBJ databases">
        <authorList>
            <person name="Varghese N."/>
            <person name="Submissions S."/>
        </authorList>
    </citation>
    <scope>NUCLEOTIDE SEQUENCE [LARGE SCALE GENOMIC DNA]</scope>
    <source>
        <strain evidence="6">IBRC-M 10043</strain>
    </source>
</reference>
<dbReference type="PANTHER" id="PTHR43685">
    <property type="entry name" value="GLYCOSYLTRANSFERASE"/>
    <property type="match status" value="1"/>
</dbReference>
<evidence type="ECO:0000256" key="3">
    <source>
        <dbReference type="ARBA" id="ARBA00022679"/>
    </source>
</evidence>
<dbReference type="EMBL" id="FOCX01000037">
    <property type="protein sequence ID" value="SEP14106.1"/>
    <property type="molecule type" value="Genomic_DNA"/>
</dbReference>
<feature type="domain" description="Glycosyltransferase 2-like" evidence="4">
    <location>
        <begin position="8"/>
        <end position="149"/>
    </location>
</feature>
<dbReference type="OrthoDB" id="46222at2157"/>
<organism evidence="5 6">
    <name type="scientific">Halorientalis persicus</name>
    <dbReference type="NCBI Taxonomy" id="1367881"/>
    <lineage>
        <taxon>Archaea</taxon>
        <taxon>Methanobacteriati</taxon>
        <taxon>Methanobacteriota</taxon>
        <taxon>Stenosarchaea group</taxon>
        <taxon>Halobacteria</taxon>
        <taxon>Halobacteriales</taxon>
        <taxon>Haloarculaceae</taxon>
        <taxon>Halorientalis</taxon>
    </lineage>
</organism>
<evidence type="ECO:0000256" key="2">
    <source>
        <dbReference type="ARBA" id="ARBA00022676"/>
    </source>
</evidence>
<dbReference type="RefSeq" id="WP_092664030.1">
    <property type="nucleotide sequence ID" value="NZ_FOCX01000037.1"/>
</dbReference>